<dbReference type="Proteomes" id="UP000694564">
    <property type="component" value="Chromosome 1"/>
</dbReference>
<reference evidence="4" key="3">
    <citation type="submission" date="2025-09" db="UniProtKB">
        <authorList>
            <consortium name="Ensembl"/>
        </authorList>
    </citation>
    <scope>IDENTIFICATION</scope>
</reference>
<reference evidence="4" key="1">
    <citation type="submission" date="2020-06" db="EMBL/GenBank/DDBJ databases">
        <authorList>
            <consortium name="Wellcome Sanger Institute Data Sharing"/>
        </authorList>
    </citation>
    <scope>NUCLEOTIDE SEQUENCE [LARGE SCALE GENOMIC DNA]</scope>
</reference>
<protein>
    <submittedName>
        <fullName evidence="4">Uncharacterized protein</fullName>
    </submittedName>
</protein>
<dbReference type="GO" id="GO:0006888">
    <property type="term" value="P:endoplasmic reticulum to Golgi vesicle-mediated transport"/>
    <property type="evidence" value="ECO:0007669"/>
    <property type="project" value="InterPro"/>
</dbReference>
<keyword evidence="3" id="KW-0813">Transport</keyword>
<dbReference type="OrthoDB" id="10258445at2759"/>
<comment type="similarity">
    <text evidence="2">Belongs to the TRAPP small subunits family. Sedlin subfamily.</text>
</comment>
<comment type="subcellular location">
    <subcellularLocation>
        <location evidence="1">Cytoplasm</location>
        <location evidence="1">Perinuclear region</location>
    </subcellularLocation>
</comment>
<dbReference type="AlphaFoldDB" id="A0A8D2AI44"/>
<dbReference type="PANTHER" id="PTHR12403">
    <property type="entry name" value="TRAFFICKING PROTEIN PARTICLE COMPLEX SUBUNIT 2"/>
    <property type="match status" value="1"/>
</dbReference>
<dbReference type="GeneTree" id="ENSGT00940000168381"/>
<name>A0A8D2AI44_SCIVU</name>
<organism evidence="4 5">
    <name type="scientific">Sciurus vulgaris</name>
    <name type="common">Eurasian red squirrel</name>
    <dbReference type="NCBI Taxonomy" id="55149"/>
    <lineage>
        <taxon>Eukaryota</taxon>
        <taxon>Metazoa</taxon>
        <taxon>Chordata</taxon>
        <taxon>Craniata</taxon>
        <taxon>Vertebrata</taxon>
        <taxon>Euteleostomi</taxon>
        <taxon>Mammalia</taxon>
        <taxon>Eutheria</taxon>
        <taxon>Euarchontoglires</taxon>
        <taxon>Glires</taxon>
        <taxon>Rodentia</taxon>
        <taxon>Sciuromorpha</taxon>
        <taxon>Sciuridae</taxon>
        <taxon>Sciurinae</taxon>
        <taxon>Sciurini</taxon>
        <taxon>Sciurus</taxon>
    </lineage>
</organism>
<dbReference type="SUPFAM" id="SSF64356">
    <property type="entry name" value="SNARE-like"/>
    <property type="match status" value="1"/>
</dbReference>
<evidence type="ECO:0000313" key="4">
    <source>
        <dbReference type="Ensembl" id="ENSSVLP00005001045.1"/>
    </source>
</evidence>
<dbReference type="InterPro" id="IPR006722">
    <property type="entry name" value="Sedlin"/>
</dbReference>
<reference evidence="4" key="2">
    <citation type="submission" date="2025-08" db="UniProtKB">
        <authorList>
            <consortium name="Ensembl"/>
        </authorList>
    </citation>
    <scope>IDENTIFICATION</scope>
</reference>
<dbReference type="Ensembl" id="ENSSVLT00005001167.1">
    <property type="protein sequence ID" value="ENSSVLP00005001045.1"/>
    <property type="gene ID" value="ENSSVLG00005000910.1"/>
</dbReference>
<accession>A0A8D2AI44</accession>
<evidence type="ECO:0000256" key="3">
    <source>
        <dbReference type="ARBA" id="ARBA00022892"/>
    </source>
</evidence>
<proteinExistence type="inferred from homology"/>
<keyword evidence="5" id="KW-1185">Reference proteome</keyword>
<evidence type="ECO:0000313" key="5">
    <source>
        <dbReference type="Proteomes" id="UP000694564"/>
    </source>
</evidence>
<keyword evidence="3" id="KW-0931">ER-Golgi transport</keyword>
<dbReference type="GO" id="GO:0048471">
    <property type="term" value="C:perinuclear region of cytoplasm"/>
    <property type="evidence" value="ECO:0007669"/>
    <property type="project" value="UniProtKB-SubCell"/>
</dbReference>
<dbReference type="Pfam" id="PF04628">
    <property type="entry name" value="Sedlin_N"/>
    <property type="match status" value="1"/>
</dbReference>
<sequence>MAVYIMVIVKEHHSLQLCSILQAEVLLHVPKHGRKEDHHHRVCLGGPEGAPPGPTLPYRRLQVIVASSKVKLVMVVDSSNTALQNICSVFQKMLNSCTAVICNPFYNSGDLIQSRTFDSVMVAMMIRVC</sequence>
<evidence type="ECO:0000256" key="1">
    <source>
        <dbReference type="ARBA" id="ARBA00004556"/>
    </source>
</evidence>
<evidence type="ECO:0000256" key="2">
    <source>
        <dbReference type="ARBA" id="ARBA00006626"/>
    </source>
</evidence>
<dbReference type="Gene3D" id="3.30.450.70">
    <property type="match status" value="1"/>
</dbReference>
<dbReference type="InterPro" id="IPR011012">
    <property type="entry name" value="Longin-like_dom_sf"/>
</dbReference>